<dbReference type="EMBL" id="JAMPLM010000002">
    <property type="protein sequence ID" value="MEP1057604.1"/>
    <property type="molecule type" value="Genomic_DNA"/>
</dbReference>
<dbReference type="RefSeq" id="WP_190450548.1">
    <property type="nucleotide sequence ID" value="NZ_JAMPLM010000002.1"/>
</dbReference>
<gene>
    <name evidence="2" type="ORF">NDI38_04080</name>
</gene>
<proteinExistence type="predicted"/>
<sequence length="176" mass="19425">MKKKLSDFRLQQRNGNKHSVRGMGMLDHTIATEGFIGAITAAADGEVFDGSARLETSFDRFGETVEPIIVRSKGDRPIIHIREDIPNAEDPKAKLLSIAANRISEVNYVPDTDVLAELSGDIDLSLLYFDDELDNLLKGLSDPPPPPENDRGFNGQTKEINCTCPQCGHGFVRQMQ</sequence>
<evidence type="ECO:0000256" key="1">
    <source>
        <dbReference type="SAM" id="MobiDB-lite"/>
    </source>
</evidence>
<accession>A0ABV0KEE3</accession>
<dbReference type="Proteomes" id="UP001476950">
    <property type="component" value="Unassembled WGS sequence"/>
</dbReference>
<evidence type="ECO:0000313" key="2">
    <source>
        <dbReference type="EMBL" id="MEP1057604.1"/>
    </source>
</evidence>
<organism evidence="2 3">
    <name type="scientific">Stenomitos frigidus AS-A4</name>
    <dbReference type="NCBI Taxonomy" id="2933935"/>
    <lineage>
        <taxon>Bacteria</taxon>
        <taxon>Bacillati</taxon>
        <taxon>Cyanobacteriota</taxon>
        <taxon>Cyanophyceae</taxon>
        <taxon>Leptolyngbyales</taxon>
        <taxon>Leptolyngbyaceae</taxon>
        <taxon>Stenomitos</taxon>
    </lineage>
</organism>
<protein>
    <submittedName>
        <fullName evidence="2">Uncharacterized protein</fullName>
    </submittedName>
</protein>
<evidence type="ECO:0000313" key="3">
    <source>
        <dbReference type="Proteomes" id="UP001476950"/>
    </source>
</evidence>
<keyword evidence="3" id="KW-1185">Reference proteome</keyword>
<reference evidence="2 3" key="1">
    <citation type="submission" date="2022-04" db="EMBL/GenBank/DDBJ databases">
        <title>Positive selection, recombination, and allopatry shape intraspecific diversity of widespread and dominant cyanobacteria.</title>
        <authorList>
            <person name="Wei J."/>
            <person name="Shu W."/>
            <person name="Hu C."/>
        </authorList>
    </citation>
    <scope>NUCLEOTIDE SEQUENCE [LARGE SCALE GENOMIC DNA]</scope>
    <source>
        <strain evidence="2 3">AS-A4</strain>
    </source>
</reference>
<comment type="caution">
    <text evidence="2">The sequence shown here is derived from an EMBL/GenBank/DDBJ whole genome shotgun (WGS) entry which is preliminary data.</text>
</comment>
<name>A0ABV0KEE3_9CYAN</name>
<feature type="region of interest" description="Disordered" evidence="1">
    <location>
        <begin position="1"/>
        <end position="21"/>
    </location>
</feature>